<evidence type="ECO:0000259" key="3">
    <source>
        <dbReference type="PROSITE" id="PS50853"/>
    </source>
</evidence>
<evidence type="ECO:0000256" key="2">
    <source>
        <dbReference type="SAM" id="MobiDB-lite"/>
    </source>
</evidence>
<evidence type="ECO:0000313" key="5">
    <source>
        <dbReference type="Proteomes" id="UP000838821"/>
    </source>
</evidence>
<reference evidence="4" key="1">
    <citation type="submission" date="2022-01" db="EMBL/GenBank/DDBJ databases">
        <authorList>
            <person name="Criscuolo A."/>
        </authorList>
    </citation>
    <scope>NUCLEOTIDE SEQUENCE</scope>
    <source>
        <strain evidence="4">CIP111891</strain>
    </source>
</reference>
<dbReference type="SMART" id="SM00060">
    <property type="entry name" value="FN3"/>
    <property type="match status" value="4"/>
</dbReference>
<dbReference type="SUPFAM" id="SSF49899">
    <property type="entry name" value="Concanavalin A-like lectins/glucanases"/>
    <property type="match status" value="1"/>
</dbReference>
<feature type="domain" description="Fibronectin type-III" evidence="3">
    <location>
        <begin position="505"/>
        <end position="597"/>
    </location>
</feature>
<protein>
    <recommendedName>
        <fullName evidence="3">Fibronectin type-III domain-containing protein</fullName>
    </recommendedName>
</protein>
<dbReference type="PROSITE" id="PS50853">
    <property type="entry name" value="FN3"/>
    <property type="match status" value="4"/>
</dbReference>
<dbReference type="Gene3D" id="3.30.1920.20">
    <property type="match status" value="1"/>
</dbReference>
<keyword evidence="1" id="KW-0677">Repeat</keyword>
<dbReference type="RefSeq" id="WP_236293077.1">
    <property type="nucleotide sequence ID" value="NZ_CAKMMW010000038.1"/>
</dbReference>
<dbReference type="PANTHER" id="PTHR46708:SF2">
    <property type="entry name" value="FIBRONECTIN TYPE-III DOMAIN-CONTAINING PROTEIN"/>
    <property type="match status" value="1"/>
</dbReference>
<dbReference type="InterPro" id="IPR036116">
    <property type="entry name" value="FN3_sf"/>
</dbReference>
<evidence type="ECO:0000313" key="4">
    <source>
        <dbReference type="EMBL" id="CAH1230650.1"/>
    </source>
</evidence>
<feature type="region of interest" description="Disordered" evidence="2">
    <location>
        <begin position="300"/>
        <end position="325"/>
    </location>
</feature>
<accession>A0ABN8HA68</accession>
<dbReference type="InterPro" id="IPR059177">
    <property type="entry name" value="GH29D-like_dom"/>
</dbReference>
<comment type="caution">
    <text evidence="4">The sequence shown here is derived from an EMBL/GenBank/DDBJ whole genome shotgun (WGS) entry which is preliminary data.</text>
</comment>
<dbReference type="PANTHER" id="PTHR46708">
    <property type="entry name" value="TENASCIN"/>
    <property type="match status" value="1"/>
</dbReference>
<dbReference type="InterPro" id="IPR013783">
    <property type="entry name" value="Ig-like_fold"/>
</dbReference>
<dbReference type="InterPro" id="IPR013320">
    <property type="entry name" value="ConA-like_dom_sf"/>
</dbReference>
<dbReference type="CDD" id="cd00063">
    <property type="entry name" value="FN3"/>
    <property type="match status" value="4"/>
</dbReference>
<dbReference type="SUPFAM" id="SSF49265">
    <property type="entry name" value="Fibronectin type III"/>
    <property type="match status" value="3"/>
</dbReference>
<feature type="domain" description="Fibronectin type-III" evidence="3">
    <location>
        <begin position="322"/>
        <end position="409"/>
    </location>
</feature>
<dbReference type="EMBL" id="CAKMMW010000038">
    <property type="protein sequence ID" value="CAH1230650.1"/>
    <property type="molecule type" value="Genomic_DNA"/>
</dbReference>
<keyword evidence="5" id="KW-1185">Reference proteome</keyword>
<dbReference type="Proteomes" id="UP000838821">
    <property type="component" value="Unassembled WGS sequence"/>
</dbReference>
<dbReference type="Pfam" id="PF13385">
    <property type="entry name" value="Laminin_G_3"/>
    <property type="match status" value="1"/>
</dbReference>
<feature type="compositionally biased region" description="Low complexity" evidence="2">
    <location>
        <begin position="300"/>
        <end position="324"/>
    </location>
</feature>
<sequence>MPDTFEPMIKIGNVTPPQFLNEEGKWELIRGAGGAYRMQVPVEVSDEPFGGTGNLTKEFTSEMTGLVISNDSEPGTTGAASLTFTIDGKTRIVKAGEVYEGRFKPFTVVTVNSTVPWRAEGLQTIGGVPITVPTPDTTPPANVTNLTTSALTATGVTLNWIASVSDDCVGYDIYRGPTLLATVTGTTYNATGLTQATQYTFTVKAKDAADNIATGTATTITTSSSADTTPPANVTNLTTANITQSGLTLNWTASVSGDVASYDVYNGSTFLANVTGSTYNVNGLSASTAYTFWVKAKDASGNSATGTSVGATTSAPAADTTSPSNVTGLTTSSLTQMGVTLTWSAATDNVAVTGYEIYNGATLVTTVSALTYNVTGLTSSTQYTFTVKARDAAGNVASGASTTFTTSAVADTTSPVVSISPAAGTYTSAQSVTLTATDNSGGAVVIYYTIDGSTPTQSSAVFSVALSVPATATIKYFGKDPSGNVSTVQTAVYTINIPDTTSPNPVTGLTAGTATASSIPVNWTLSSSGDVVSQEVAYSSNGGSSYTVASAAVNASSTSYTVTGLTASTSYIIRVIAVDGAGNRSTAVTVTKSTAAASGPITSGLTHQWDNLTSQVTATDDGTYIPKTGDFTLFAVFKYKAYMNIISMFNLGGNSQYRIWIEDFSGWRITGTFYQGSSVDIRSTTDPNTLSPTAYMKVAIVREGTALRLYFNNVQEGSATLTGSMGTADSTTIKVADGASDVKAVYLYNRALNTTELTQNYNTL</sequence>
<organism evidence="4 5">
    <name type="scientific">Paenibacillus allorhizoplanae</name>
    <dbReference type="NCBI Taxonomy" id="2905648"/>
    <lineage>
        <taxon>Bacteria</taxon>
        <taxon>Bacillati</taxon>
        <taxon>Bacillota</taxon>
        <taxon>Bacilli</taxon>
        <taxon>Bacillales</taxon>
        <taxon>Paenibacillaceae</taxon>
        <taxon>Paenibacillus</taxon>
    </lineage>
</organism>
<dbReference type="Pfam" id="PF00041">
    <property type="entry name" value="fn3"/>
    <property type="match status" value="4"/>
</dbReference>
<dbReference type="Gene3D" id="2.60.40.10">
    <property type="entry name" value="Immunoglobulins"/>
    <property type="match status" value="4"/>
</dbReference>
<dbReference type="Gene3D" id="2.60.120.200">
    <property type="match status" value="1"/>
</dbReference>
<evidence type="ECO:0000256" key="1">
    <source>
        <dbReference type="ARBA" id="ARBA00022737"/>
    </source>
</evidence>
<dbReference type="InterPro" id="IPR003961">
    <property type="entry name" value="FN3_dom"/>
</dbReference>
<proteinExistence type="predicted"/>
<gene>
    <name evidence="4" type="ORF">PAECIP111891_06710</name>
</gene>
<dbReference type="Pfam" id="PF13290">
    <property type="entry name" value="CHB_HEX_C_1"/>
    <property type="match status" value="1"/>
</dbReference>
<feature type="domain" description="Fibronectin type-III" evidence="3">
    <location>
        <begin position="139"/>
        <end position="228"/>
    </location>
</feature>
<feature type="domain" description="Fibronectin type-III" evidence="3">
    <location>
        <begin position="230"/>
        <end position="316"/>
    </location>
</feature>
<dbReference type="InterPro" id="IPR050991">
    <property type="entry name" value="ECM_Regulatory_Proteins"/>
</dbReference>
<name>A0ABN8HA68_9BACL</name>